<evidence type="ECO:0000256" key="6">
    <source>
        <dbReference type="ARBA" id="ARBA00034617"/>
    </source>
</evidence>
<dbReference type="InterPro" id="IPR000212">
    <property type="entry name" value="DNA_helicase_UvrD/REP"/>
</dbReference>
<dbReference type="GO" id="GO:0003677">
    <property type="term" value="F:DNA binding"/>
    <property type="evidence" value="ECO:0007669"/>
    <property type="project" value="InterPro"/>
</dbReference>
<evidence type="ECO:0000256" key="2">
    <source>
        <dbReference type="ARBA" id="ARBA00022801"/>
    </source>
</evidence>
<dbReference type="EMBL" id="JANDBC010000001">
    <property type="protein sequence ID" value="MCP9290571.1"/>
    <property type="molecule type" value="Genomic_DNA"/>
</dbReference>
<evidence type="ECO:0000259" key="11">
    <source>
        <dbReference type="PROSITE" id="PS51198"/>
    </source>
</evidence>
<dbReference type="EC" id="5.6.2.4" evidence="7"/>
<name>A0A9X2L1G0_9BACT</name>
<keyword evidence="13" id="KW-1185">Reference proteome</keyword>
<evidence type="ECO:0000256" key="9">
    <source>
        <dbReference type="ARBA" id="ARBA00048988"/>
    </source>
</evidence>
<feature type="domain" description="UvrD-like helicase ATP-binding" evidence="11">
    <location>
        <begin position="12"/>
        <end position="284"/>
    </location>
</feature>
<dbReference type="Pfam" id="PF00580">
    <property type="entry name" value="UvrD-helicase"/>
    <property type="match status" value="1"/>
</dbReference>
<sequence length="626" mass="72062">MMSKLNITELTELDTELLGYLSIDKPESFFLFAGAGSGKTRSLVSVLNALKHRYKKKLVLKGQRIGVITYTNGARDEILSRLEYDNLFSVSTIHSFAWSLIQSYQNDIREWLRIDTELRIEELEELISKGREGTKTHADRIKKIESKRVRLENLNSIKKFSYNPNGDNFSRDSVNHTEVIKMCSDFLSDNEMMKEILTQKFPILLIDESQDTNKDLIEALFKVQSEKSKKFSLGLFGDMMQRIYMDGKKDLGKQLPQDWKRPSKKINYRSPKRVIELINKIRSYDDDHIQEAIEEANDGIVRLFVVSGDVDKQEIEKKVMEDMASITEDVLWSGNDAKVKALILEHHMAASRMGFSDFFDPLYASDRLKTGILDGTLPELRFFSDIILPIVKGHRSDDAFKISRVVTRNSPLFKPEIIREKENQTDILEEADLKTKSLISLWEEGNDPTLKSIINKILDSGLFNVPELLKQAFEWSESSEEIEAEAVDFKNVFAFVSAIESPFSQFENYHIYINDDAIFGTHQGVKGLEFPRVMVIMDDEESRGFLFSYEKLFGAKEPTRTDIRNESEGKETSIERTRRLFYVTCSRAKESLAVVAYTNAPEALKEHILNEEWFSEEEIIELSADN</sequence>
<dbReference type="InterPro" id="IPR014017">
    <property type="entry name" value="DNA_helicase_UvrD-like_C"/>
</dbReference>
<keyword evidence="4 10" id="KW-0067">ATP-binding</keyword>
<gene>
    <name evidence="12" type="ORF">NM125_03115</name>
</gene>
<dbReference type="GO" id="GO:0005524">
    <property type="term" value="F:ATP binding"/>
    <property type="evidence" value="ECO:0007669"/>
    <property type="project" value="UniProtKB-UniRule"/>
</dbReference>
<dbReference type="Proteomes" id="UP001139125">
    <property type="component" value="Unassembled WGS sequence"/>
</dbReference>
<organism evidence="12 13">
    <name type="scientific">Gracilimonas sediminicola</name>
    <dbReference type="NCBI Taxonomy" id="2952158"/>
    <lineage>
        <taxon>Bacteria</taxon>
        <taxon>Pseudomonadati</taxon>
        <taxon>Balneolota</taxon>
        <taxon>Balneolia</taxon>
        <taxon>Balneolales</taxon>
        <taxon>Balneolaceae</taxon>
        <taxon>Gracilimonas</taxon>
    </lineage>
</organism>
<dbReference type="InterPro" id="IPR014016">
    <property type="entry name" value="UvrD-like_ATP-bd"/>
</dbReference>
<reference evidence="12" key="1">
    <citation type="submission" date="2022-06" db="EMBL/GenBank/DDBJ databases">
        <title>Gracilimonas sp. CAU 1638 isolated from sea sediment.</title>
        <authorList>
            <person name="Kim W."/>
        </authorList>
    </citation>
    <scope>NUCLEOTIDE SEQUENCE</scope>
    <source>
        <strain evidence="12">CAU 1638</strain>
    </source>
</reference>
<proteinExistence type="predicted"/>
<dbReference type="PROSITE" id="PS51198">
    <property type="entry name" value="UVRD_HELICASE_ATP_BIND"/>
    <property type="match status" value="1"/>
</dbReference>
<evidence type="ECO:0000256" key="10">
    <source>
        <dbReference type="PROSITE-ProRule" id="PRU00560"/>
    </source>
</evidence>
<comment type="catalytic activity">
    <reaction evidence="6">
        <text>Couples ATP hydrolysis with the unwinding of duplex DNA by translocating in the 3'-5' direction.</text>
        <dbReference type="EC" id="5.6.2.4"/>
    </reaction>
</comment>
<dbReference type="InterPro" id="IPR027417">
    <property type="entry name" value="P-loop_NTPase"/>
</dbReference>
<dbReference type="GO" id="GO:0043138">
    <property type="term" value="F:3'-5' DNA helicase activity"/>
    <property type="evidence" value="ECO:0007669"/>
    <property type="project" value="TreeGrafter"/>
</dbReference>
<accession>A0A9X2L1G0</accession>
<keyword evidence="3 10" id="KW-0347">Helicase</keyword>
<evidence type="ECO:0000256" key="8">
    <source>
        <dbReference type="ARBA" id="ARBA00034923"/>
    </source>
</evidence>
<protein>
    <recommendedName>
        <fullName evidence="7">DNA 3'-5' helicase</fullName>
        <ecNumber evidence="7">5.6.2.4</ecNumber>
    </recommendedName>
    <alternativeName>
        <fullName evidence="8">DNA 3'-5' helicase II</fullName>
    </alternativeName>
</protein>
<evidence type="ECO:0000313" key="12">
    <source>
        <dbReference type="EMBL" id="MCP9290571.1"/>
    </source>
</evidence>
<evidence type="ECO:0000256" key="7">
    <source>
        <dbReference type="ARBA" id="ARBA00034808"/>
    </source>
</evidence>
<dbReference type="AlphaFoldDB" id="A0A9X2L1G0"/>
<comment type="catalytic activity">
    <reaction evidence="9">
        <text>ATP + H2O = ADP + phosphate + H(+)</text>
        <dbReference type="Rhea" id="RHEA:13065"/>
        <dbReference type="ChEBI" id="CHEBI:15377"/>
        <dbReference type="ChEBI" id="CHEBI:15378"/>
        <dbReference type="ChEBI" id="CHEBI:30616"/>
        <dbReference type="ChEBI" id="CHEBI:43474"/>
        <dbReference type="ChEBI" id="CHEBI:456216"/>
        <dbReference type="EC" id="5.6.2.4"/>
    </reaction>
</comment>
<feature type="binding site" evidence="10">
    <location>
        <begin position="33"/>
        <end position="40"/>
    </location>
    <ligand>
        <name>ATP</name>
        <dbReference type="ChEBI" id="CHEBI:30616"/>
    </ligand>
</feature>
<dbReference type="PANTHER" id="PTHR11070">
    <property type="entry name" value="UVRD / RECB / PCRA DNA HELICASE FAMILY MEMBER"/>
    <property type="match status" value="1"/>
</dbReference>
<dbReference type="Gene3D" id="3.40.50.300">
    <property type="entry name" value="P-loop containing nucleotide triphosphate hydrolases"/>
    <property type="match status" value="2"/>
</dbReference>
<comment type="caution">
    <text evidence="12">The sequence shown here is derived from an EMBL/GenBank/DDBJ whole genome shotgun (WGS) entry which is preliminary data.</text>
</comment>
<evidence type="ECO:0000313" key="13">
    <source>
        <dbReference type="Proteomes" id="UP001139125"/>
    </source>
</evidence>
<evidence type="ECO:0000256" key="5">
    <source>
        <dbReference type="ARBA" id="ARBA00023235"/>
    </source>
</evidence>
<dbReference type="GO" id="GO:0016787">
    <property type="term" value="F:hydrolase activity"/>
    <property type="evidence" value="ECO:0007669"/>
    <property type="project" value="UniProtKB-UniRule"/>
</dbReference>
<evidence type="ECO:0000256" key="3">
    <source>
        <dbReference type="ARBA" id="ARBA00022806"/>
    </source>
</evidence>
<keyword evidence="1 10" id="KW-0547">Nucleotide-binding</keyword>
<dbReference type="RefSeq" id="WP_255132767.1">
    <property type="nucleotide sequence ID" value="NZ_JANDBC010000001.1"/>
</dbReference>
<dbReference type="PANTHER" id="PTHR11070:SF2">
    <property type="entry name" value="ATP-DEPENDENT DNA HELICASE SRS2"/>
    <property type="match status" value="1"/>
</dbReference>
<evidence type="ECO:0000256" key="4">
    <source>
        <dbReference type="ARBA" id="ARBA00022840"/>
    </source>
</evidence>
<keyword evidence="5" id="KW-0413">Isomerase</keyword>
<dbReference type="GO" id="GO:0000725">
    <property type="term" value="P:recombinational repair"/>
    <property type="evidence" value="ECO:0007669"/>
    <property type="project" value="TreeGrafter"/>
</dbReference>
<keyword evidence="2 10" id="KW-0378">Hydrolase</keyword>
<dbReference type="SUPFAM" id="SSF52540">
    <property type="entry name" value="P-loop containing nucleoside triphosphate hydrolases"/>
    <property type="match status" value="1"/>
</dbReference>
<evidence type="ECO:0000256" key="1">
    <source>
        <dbReference type="ARBA" id="ARBA00022741"/>
    </source>
</evidence>
<dbReference type="Pfam" id="PF13361">
    <property type="entry name" value="UvrD_C"/>
    <property type="match status" value="1"/>
</dbReference>